<keyword evidence="1" id="KW-0812">Transmembrane</keyword>
<dbReference type="AlphaFoldDB" id="A0A2M7IHW5"/>
<sequence length="219" mass="24974">MEEKKNKIFPCPVCLMVVIIVIVAAAAVGAIFWWQKHSRQNLQVACTQEAKLCPNGSYVGRTGPNCEFAACPGINSETANWQTYRNEEYSFEVKYPQDWVVYYSSGKEPPYYIPLKAQSYFQPKDKTVPLVGIEAMGSTWEQEIAALNIEYEQYQQLTIDGYEAIKKEEVISNDASIRIAVNGPQKKVYEIILHEFAITKTQTDVEIFNQILSTFKFTK</sequence>
<feature type="transmembrane region" description="Helical" evidence="1">
    <location>
        <begin position="12"/>
        <end position="34"/>
    </location>
</feature>
<organism evidence="2 3">
    <name type="scientific">Candidatus Portnoybacteria bacterium CG_4_8_14_3_um_filter_40_10</name>
    <dbReference type="NCBI Taxonomy" id="1974801"/>
    <lineage>
        <taxon>Bacteria</taxon>
        <taxon>Candidatus Portnoyibacteriota</taxon>
    </lineage>
</organism>
<name>A0A2M7IHW5_9BACT</name>
<accession>A0A2M7IHW5</accession>
<gene>
    <name evidence="2" type="ORF">CO001_03130</name>
</gene>
<keyword evidence="1" id="KW-1133">Transmembrane helix</keyword>
<keyword evidence="1" id="KW-0472">Membrane</keyword>
<protein>
    <recommendedName>
        <fullName evidence="4">DUF4367 domain-containing protein</fullName>
    </recommendedName>
</protein>
<dbReference type="Proteomes" id="UP000229561">
    <property type="component" value="Unassembled WGS sequence"/>
</dbReference>
<dbReference type="EMBL" id="PFGY01000084">
    <property type="protein sequence ID" value="PIW76104.1"/>
    <property type="molecule type" value="Genomic_DNA"/>
</dbReference>
<reference evidence="3" key="1">
    <citation type="submission" date="2017-09" db="EMBL/GenBank/DDBJ databases">
        <title>Depth-based differentiation of microbial function through sediment-hosted aquifers and enrichment of novel symbionts in the deep terrestrial subsurface.</title>
        <authorList>
            <person name="Probst A.J."/>
            <person name="Ladd B."/>
            <person name="Jarett J.K."/>
            <person name="Geller-Mcgrath D.E."/>
            <person name="Sieber C.M.K."/>
            <person name="Emerson J.B."/>
            <person name="Anantharaman K."/>
            <person name="Thomas B.C."/>
            <person name="Malmstrom R."/>
            <person name="Stieglmeier M."/>
            <person name="Klingl A."/>
            <person name="Woyke T."/>
            <person name="Ryan C.M."/>
            <person name="Banfield J.F."/>
        </authorList>
    </citation>
    <scope>NUCLEOTIDE SEQUENCE [LARGE SCALE GENOMIC DNA]</scope>
</reference>
<evidence type="ECO:0000313" key="2">
    <source>
        <dbReference type="EMBL" id="PIW76104.1"/>
    </source>
</evidence>
<evidence type="ECO:0000256" key="1">
    <source>
        <dbReference type="SAM" id="Phobius"/>
    </source>
</evidence>
<evidence type="ECO:0000313" key="3">
    <source>
        <dbReference type="Proteomes" id="UP000229561"/>
    </source>
</evidence>
<proteinExistence type="predicted"/>
<comment type="caution">
    <text evidence="2">The sequence shown here is derived from an EMBL/GenBank/DDBJ whole genome shotgun (WGS) entry which is preliminary data.</text>
</comment>
<evidence type="ECO:0008006" key="4">
    <source>
        <dbReference type="Google" id="ProtNLM"/>
    </source>
</evidence>